<evidence type="ECO:0000256" key="1">
    <source>
        <dbReference type="SAM" id="MobiDB-lite"/>
    </source>
</evidence>
<dbReference type="EMBL" id="NEVH01021197">
    <property type="protein sequence ID" value="PNF19984.1"/>
    <property type="molecule type" value="Genomic_DNA"/>
</dbReference>
<feature type="compositionally biased region" description="Gly residues" evidence="1">
    <location>
        <begin position="178"/>
        <end position="189"/>
    </location>
</feature>
<keyword evidence="4" id="KW-1185">Reference proteome</keyword>
<feature type="compositionally biased region" description="Gly residues" evidence="1">
    <location>
        <begin position="474"/>
        <end position="484"/>
    </location>
</feature>
<dbReference type="AlphaFoldDB" id="A0A2J7PUJ3"/>
<gene>
    <name evidence="3" type="ORF">B7P43_G08658</name>
</gene>
<comment type="caution">
    <text evidence="3">The sequence shown here is derived from an EMBL/GenBank/DDBJ whole genome shotgun (WGS) entry which is preliminary data.</text>
</comment>
<feature type="compositionally biased region" description="Polar residues" evidence="1">
    <location>
        <begin position="452"/>
        <end position="462"/>
    </location>
</feature>
<dbReference type="Proteomes" id="UP000235965">
    <property type="component" value="Unassembled WGS sequence"/>
</dbReference>
<feature type="compositionally biased region" description="Basic and acidic residues" evidence="1">
    <location>
        <begin position="249"/>
        <end position="263"/>
    </location>
</feature>
<reference evidence="3 4" key="1">
    <citation type="submission" date="2017-12" db="EMBL/GenBank/DDBJ databases">
        <title>Hemimetabolous genomes reveal molecular basis of termite eusociality.</title>
        <authorList>
            <person name="Harrison M.C."/>
            <person name="Jongepier E."/>
            <person name="Robertson H.M."/>
            <person name="Arning N."/>
            <person name="Bitard-Feildel T."/>
            <person name="Chao H."/>
            <person name="Childers C.P."/>
            <person name="Dinh H."/>
            <person name="Doddapaneni H."/>
            <person name="Dugan S."/>
            <person name="Gowin J."/>
            <person name="Greiner C."/>
            <person name="Han Y."/>
            <person name="Hu H."/>
            <person name="Hughes D.S.T."/>
            <person name="Huylmans A.-K."/>
            <person name="Kemena C."/>
            <person name="Kremer L.P.M."/>
            <person name="Lee S.L."/>
            <person name="Lopez-Ezquerra A."/>
            <person name="Mallet L."/>
            <person name="Monroy-Kuhn J.M."/>
            <person name="Moser A."/>
            <person name="Murali S.C."/>
            <person name="Muzny D.M."/>
            <person name="Otani S."/>
            <person name="Piulachs M.-D."/>
            <person name="Poelchau M."/>
            <person name="Qu J."/>
            <person name="Schaub F."/>
            <person name="Wada-Katsumata A."/>
            <person name="Worley K.C."/>
            <person name="Xie Q."/>
            <person name="Ylla G."/>
            <person name="Poulsen M."/>
            <person name="Gibbs R.A."/>
            <person name="Schal C."/>
            <person name="Richards S."/>
            <person name="Belles X."/>
            <person name="Korb J."/>
            <person name="Bornberg-Bauer E."/>
        </authorList>
    </citation>
    <scope>NUCLEOTIDE SEQUENCE [LARGE SCALE GENOMIC DNA]</scope>
    <source>
        <tissue evidence="3">Whole body</tissue>
    </source>
</reference>
<organism evidence="3 4">
    <name type="scientific">Cryptotermes secundus</name>
    <dbReference type="NCBI Taxonomy" id="105785"/>
    <lineage>
        <taxon>Eukaryota</taxon>
        <taxon>Metazoa</taxon>
        <taxon>Ecdysozoa</taxon>
        <taxon>Arthropoda</taxon>
        <taxon>Hexapoda</taxon>
        <taxon>Insecta</taxon>
        <taxon>Pterygota</taxon>
        <taxon>Neoptera</taxon>
        <taxon>Polyneoptera</taxon>
        <taxon>Dictyoptera</taxon>
        <taxon>Blattodea</taxon>
        <taxon>Blattoidea</taxon>
        <taxon>Termitoidae</taxon>
        <taxon>Kalotermitidae</taxon>
        <taxon>Cryptotermitinae</taxon>
        <taxon>Cryptotermes</taxon>
    </lineage>
</organism>
<evidence type="ECO:0000259" key="2">
    <source>
        <dbReference type="Pfam" id="PF26583"/>
    </source>
</evidence>
<feature type="compositionally biased region" description="Polar residues" evidence="1">
    <location>
        <begin position="152"/>
        <end position="177"/>
    </location>
</feature>
<dbReference type="PANTHER" id="PTHR13413:SF0">
    <property type="entry name" value="YLP MOTIF-CONTAINING PROTEIN 1"/>
    <property type="match status" value="1"/>
</dbReference>
<accession>A0A2J7PUJ3</accession>
<evidence type="ECO:0000313" key="3">
    <source>
        <dbReference type="EMBL" id="PNF19984.1"/>
    </source>
</evidence>
<feature type="region of interest" description="Disordered" evidence="1">
    <location>
        <begin position="379"/>
        <end position="577"/>
    </location>
</feature>
<feature type="region of interest" description="Disordered" evidence="1">
    <location>
        <begin position="115"/>
        <end position="334"/>
    </location>
</feature>
<name>A0A2J7PUJ3_9NEOP</name>
<feature type="compositionally biased region" description="Basic and acidic residues" evidence="1">
    <location>
        <begin position="296"/>
        <end position="310"/>
    </location>
</feature>
<feature type="non-terminal residue" evidence="3">
    <location>
        <position position="608"/>
    </location>
</feature>
<feature type="compositionally biased region" description="Polar residues" evidence="1">
    <location>
        <begin position="531"/>
        <end position="542"/>
    </location>
</feature>
<dbReference type="OrthoDB" id="513595at2759"/>
<dbReference type="Pfam" id="PF26583">
    <property type="entry name" value="Spectrin_YLPM1"/>
    <property type="match status" value="1"/>
</dbReference>
<dbReference type="GO" id="GO:0032204">
    <property type="term" value="P:regulation of telomere maintenance"/>
    <property type="evidence" value="ECO:0007669"/>
    <property type="project" value="TreeGrafter"/>
</dbReference>
<feature type="domain" description="YLPM1-like spectrin repeat" evidence="2">
    <location>
        <begin position="320"/>
        <end position="391"/>
    </location>
</feature>
<evidence type="ECO:0000313" key="4">
    <source>
        <dbReference type="Proteomes" id="UP000235965"/>
    </source>
</evidence>
<dbReference type="PANTHER" id="PTHR13413">
    <property type="entry name" value="YLP MOTIF CONTAINING PROTEIN NUCLEAR PROTEIN ZAP"/>
    <property type="match status" value="1"/>
</dbReference>
<feature type="compositionally biased region" description="Low complexity" evidence="1">
    <location>
        <begin position="394"/>
        <end position="415"/>
    </location>
</feature>
<dbReference type="GO" id="GO:0005634">
    <property type="term" value="C:nucleus"/>
    <property type="evidence" value="ECO:0007669"/>
    <property type="project" value="InterPro"/>
</dbReference>
<dbReference type="InterPro" id="IPR058903">
    <property type="entry name" value="Spectrin_YLPM1-like"/>
</dbReference>
<dbReference type="InterPro" id="IPR026314">
    <property type="entry name" value="YLP_motif_con_p1"/>
</dbReference>
<feature type="compositionally biased region" description="Pro residues" evidence="1">
    <location>
        <begin position="127"/>
        <end position="143"/>
    </location>
</feature>
<proteinExistence type="predicted"/>
<sequence length="608" mass="64385">MQAWNQWSNQATAAAAAAAAGFTAAGYPSTAAAAPPAAAAAAPQTAYPIGYQYYGAGPGIASATPDMAGYTQQQWNVVQQQHWQQWQQWQQQFQQWQQQYGDKYQESLNSMALQGGASVGPAVDMAHPPPLPPPDKSVPPPPPEEADPQSDIYRTSGVTNKMQDGTTASIADSYNNRGSGGGFQAGDRGGITSHPMPYYGVPPPTKGTPLPSDFNKPPPVLNIDAGFGSKGSTGDGYQSSKRPFQGPDMSRDQFPDDSKKSRGEGYGSGFSPLKGEEHGGRGRGSRGGRWAPPTSKEQEPSWKIPPERDSTPQPVRAPTKDNPDELSAAEKNFDIQFKQWEEQFNKWKEQNIDHPDKTQYREYEAQWDSWREHLLQRREQMRKKREASNKLAESSSDIFQSDNSSRGGIGSSPARGRGGHGRGSGFGKVASNVGQDNFCGVQDASNRGPGSFGSTHLPQEQNVGGGFRDQKPGLGTGGDFGGYGMSQQDHGAKSGGSEPPGSFGDHGVGQRSVIGGASTVGHDGFGAQHGFGSSSAPNQDSKSGPAFGGSVPSIQDPKMLQCGPNRGLSDFGSTASQPDCSVLGGNFGVPPPSLVQQDLKGMPAALNQ</sequence>
<protein>
    <recommendedName>
        <fullName evidence="2">YLPM1-like spectrin repeat domain-containing protein</fullName>
    </recommendedName>
</protein>